<accession>A0AAJ4XN22</accession>
<evidence type="ECO:0000313" key="3">
    <source>
        <dbReference type="Proteomes" id="UP001294444"/>
    </source>
</evidence>
<feature type="compositionally biased region" description="Acidic residues" evidence="1">
    <location>
        <begin position="11"/>
        <end position="20"/>
    </location>
</feature>
<sequence length="71" mass="7262">MRMERARWGSVEDENLDVDGEPGNGGYDRNGGWAHNLAVAMIEVNAVNSHSSAAAASTATANATAAAAAMT</sequence>
<evidence type="ECO:0000313" key="2">
    <source>
        <dbReference type="EMBL" id="SNX85270.1"/>
    </source>
</evidence>
<dbReference type="Proteomes" id="UP001294444">
    <property type="component" value="Unassembled WGS sequence"/>
</dbReference>
<feature type="region of interest" description="Disordered" evidence="1">
    <location>
        <begin position="1"/>
        <end position="27"/>
    </location>
</feature>
<keyword evidence="3" id="KW-1185">Reference proteome</keyword>
<dbReference type="EMBL" id="OAPG01000009">
    <property type="protein sequence ID" value="SNX85270.1"/>
    <property type="molecule type" value="Genomic_DNA"/>
</dbReference>
<gene>
    <name evidence="2" type="ORF">MEPE_03979</name>
</gene>
<comment type="caution">
    <text evidence="2">The sequence shown here is derived from an EMBL/GenBank/DDBJ whole genome shotgun (WGS) entry which is preliminary data.</text>
</comment>
<proteinExistence type="predicted"/>
<protein>
    <submittedName>
        <fullName evidence="2">Uncharacterized protein</fullName>
    </submittedName>
</protein>
<reference evidence="2" key="1">
    <citation type="submission" date="2023-10" db="EMBL/GenBank/DDBJ databases">
        <authorList>
            <person name="Guldener U."/>
        </authorList>
    </citation>
    <scope>NUCLEOTIDE SEQUENCE</scope>
    <source>
        <strain evidence="2">Mp4</strain>
    </source>
</reference>
<organism evidence="2 3">
    <name type="scientific">Melanopsichium pennsylvanicum</name>
    <dbReference type="NCBI Taxonomy" id="63383"/>
    <lineage>
        <taxon>Eukaryota</taxon>
        <taxon>Fungi</taxon>
        <taxon>Dikarya</taxon>
        <taxon>Basidiomycota</taxon>
        <taxon>Ustilaginomycotina</taxon>
        <taxon>Ustilaginomycetes</taxon>
        <taxon>Ustilaginales</taxon>
        <taxon>Ustilaginaceae</taxon>
        <taxon>Melanopsichium</taxon>
    </lineage>
</organism>
<dbReference type="AlphaFoldDB" id="A0AAJ4XN22"/>
<name>A0AAJ4XN22_9BASI</name>
<evidence type="ECO:0000256" key="1">
    <source>
        <dbReference type="SAM" id="MobiDB-lite"/>
    </source>
</evidence>